<feature type="transmembrane region" description="Helical" evidence="1">
    <location>
        <begin position="172"/>
        <end position="192"/>
    </location>
</feature>
<organism evidence="2 3">
    <name type="scientific">Luteococcus sanguinis</name>
    <dbReference type="NCBI Taxonomy" id="174038"/>
    <lineage>
        <taxon>Bacteria</taxon>
        <taxon>Bacillati</taxon>
        <taxon>Actinomycetota</taxon>
        <taxon>Actinomycetes</taxon>
        <taxon>Propionibacteriales</taxon>
        <taxon>Propionibacteriaceae</taxon>
        <taxon>Luteococcus</taxon>
    </lineage>
</organism>
<sequence>MIWLPLGVVLAATLAGFGLVWSVRSELPDPVARHWGADGRPDGFSSLNSQLVFGLLFCLGMPLLMFGLGAGMRQLRAMGTVAAGLAVFLSTLLFGGLYAQRGLDSATAASASWPMWLGFTAGPLVGLLVWLAVRDTTPHVATTGPGVGAPRVRVAPGARVAWTGSTRAGRPALVGAVVGLVPTLVIGVVFWTTGNRSAGLLMFVLTVVLAALLSNLRCRVTIDSRGVRALGLGFVPWVRIGLDQIEEATLETVSPLGDFGGWGYRSKLDASGSWGLVTSGGEALVIERAGKGPFYLTVDGAREAASVVNTLVARTGR</sequence>
<evidence type="ECO:0000256" key="1">
    <source>
        <dbReference type="SAM" id="Phobius"/>
    </source>
</evidence>
<comment type="caution">
    <text evidence="2">The sequence shown here is derived from an EMBL/GenBank/DDBJ whole genome shotgun (WGS) entry which is preliminary data.</text>
</comment>
<name>A0ABW1X038_9ACTN</name>
<keyword evidence="3" id="KW-1185">Reference proteome</keyword>
<gene>
    <name evidence="2" type="ORF">ACFP57_06285</name>
</gene>
<dbReference type="Proteomes" id="UP001596266">
    <property type="component" value="Unassembled WGS sequence"/>
</dbReference>
<feature type="transmembrane region" description="Helical" evidence="1">
    <location>
        <begin position="49"/>
        <end position="68"/>
    </location>
</feature>
<feature type="transmembrane region" description="Helical" evidence="1">
    <location>
        <begin position="80"/>
        <end position="99"/>
    </location>
</feature>
<feature type="transmembrane region" description="Helical" evidence="1">
    <location>
        <begin position="111"/>
        <end position="133"/>
    </location>
</feature>
<keyword evidence="1" id="KW-1133">Transmembrane helix</keyword>
<reference evidence="3" key="1">
    <citation type="journal article" date="2019" name="Int. J. Syst. Evol. Microbiol.">
        <title>The Global Catalogue of Microorganisms (GCM) 10K type strain sequencing project: providing services to taxonomists for standard genome sequencing and annotation.</title>
        <authorList>
            <consortium name="The Broad Institute Genomics Platform"/>
            <consortium name="The Broad Institute Genome Sequencing Center for Infectious Disease"/>
            <person name="Wu L."/>
            <person name="Ma J."/>
        </authorList>
    </citation>
    <scope>NUCLEOTIDE SEQUENCE [LARGE SCALE GENOMIC DNA]</scope>
    <source>
        <strain evidence="3">CGMCC 1.15277</strain>
    </source>
</reference>
<evidence type="ECO:0000313" key="3">
    <source>
        <dbReference type="Proteomes" id="UP001596266"/>
    </source>
</evidence>
<keyword evidence="1" id="KW-0472">Membrane</keyword>
<evidence type="ECO:0000313" key="2">
    <source>
        <dbReference type="EMBL" id="MFC6396592.1"/>
    </source>
</evidence>
<proteinExistence type="predicted"/>
<dbReference type="EMBL" id="JBHSUA010000013">
    <property type="protein sequence ID" value="MFC6396592.1"/>
    <property type="molecule type" value="Genomic_DNA"/>
</dbReference>
<accession>A0ABW1X038</accession>
<dbReference type="RefSeq" id="WP_343885620.1">
    <property type="nucleotide sequence ID" value="NZ_BAAAKI010000009.1"/>
</dbReference>
<keyword evidence="1" id="KW-0812">Transmembrane</keyword>
<feature type="transmembrane region" description="Helical" evidence="1">
    <location>
        <begin position="198"/>
        <end position="216"/>
    </location>
</feature>
<protein>
    <submittedName>
        <fullName evidence="2">DUF1648 domain-containing protein</fullName>
    </submittedName>
</protein>